<sequence>MTRYPRILLIGALASVVLSARAEDGLSQTTVSFYADGKPVGGMIFAIGAKTGISAKANHAENDKTSQHLTGNVQARVIPDGGQSFILFGEDVVLSSAAISAERAKAVRDLEAMGATDQLYRGRAGNGDLTPDEWKQQTAIDVANTKRLAEIIDAFGWPGLRFAGAASQTAFLVVQHADNDTQRKYLPLLRDAVKRGDARGDDLALLEDRVRVFDGKPQLYGSQLSGKPLKFFPIEDEAHVDQRRRSIGLPPLAEYAQMFGLTYTPIR</sequence>
<evidence type="ECO:0000256" key="1">
    <source>
        <dbReference type="SAM" id="SignalP"/>
    </source>
</evidence>
<keyword evidence="3" id="KW-1185">Reference proteome</keyword>
<proteinExistence type="predicted"/>
<organism evidence="2 3">
    <name type="scientific">Duganella alba</name>
    <dbReference type="NCBI Taxonomy" id="2666081"/>
    <lineage>
        <taxon>Bacteria</taxon>
        <taxon>Pseudomonadati</taxon>
        <taxon>Pseudomonadota</taxon>
        <taxon>Betaproteobacteria</taxon>
        <taxon>Burkholderiales</taxon>
        <taxon>Oxalobacteraceae</taxon>
        <taxon>Telluria group</taxon>
        <taxon>Duganella</taxon>
    </lineage>
</organism>
<dbReference type="InterPro" id="IPR046732">
    <property type="entry name" value="DUF6624"/>
</dbReference>
<dbReference type="EMBL" id="WKJM01000009">
    <property type="protein sequence ID" value="MRX08803.1"/>
    <property type="molecule type" value="Genomic_DNA"/>
</dbReference>
<gene>
    <name evidence="2" type="ORF">GJ697_13240</name>
</gene>
<dbReference type="AlphaFoldDB" id="A0A6L5QG71"/>
<dbReference type="Proteomes" id="UP000481037">
    <property type="component" value="Unassembled WGS sequence"/>
</dbReference>
<evidence type="ECO:0000313" key="2">
    <source>
        <dbReference type="EMBL" id="MRX08803.1"/>
    </source>
</evidence>
<comment type="caution">
    <text evidence="2">The sequence shown here is derived from an EMBL/GenBank/DDBJ whole genome shotgun (WGS) entry which is preliminary data.</text>
</comment>
<feature type="signal peptide" evidence="1">
    <location>
        <begin position="1"/>
        <end position="22"/>
    </location>
</feature>
<evidence type="ECO:0000313" key="3">
    <source>
        <dbReference type="Proteomes" id="UP000481037"/>
    </source>
</evidence>
<dbReference type="RefSeq" id="WP_154368159.1">
    <property type="nucleotide sequence ID" value="NZ_WKJM01000009.1"/>
</dbReference>
<dbReference type="Pfam" id="PF20329">
    <property type="entry name" value="DUF6624"/>
    <property type="match status" value="1"/>
</dbReference>
<name>A0A6L5QG71_9BURK</name>
<protein>
    <submittedName>
        <fullName evidence="2">Uncharacterized protein</fullName>
    </submittedName>
</protein>
<feature type="chain" id="PRO_5027038497" evidence="1">
    <location>
        <begin position="23"/>
        <end position="267"/>
    </location>
</feature>
<keyword evidence="1" id="KW-0732">Signal</keyword>
<accession>A0A6L5QG71</accession>
<reference evidence="2 3" key="1">
    <citation type="submission" date="2019-11" db="EMBL/GenBank/DDBJ databases">
        <title>Novel species isolated from a subtropical stream in China.</title>
        <authorList>
            <person name="Lu H."/>
        </authorList>
    </citation>
    <scope>NUCLEOTIDE SEQUENCE [LARGE SCALE GENOMIC DNA]</scope>
    <source>
        <strain evidence="2 3">FT25W</strain>
    </source>
</reference>